<evidence type="ECO:0000259" key="1">
    <source>
        <dbReference type="Pfam" id="PF23961"/>
    </source>
</evidence>
<dbReference type="InterPro" id="IPR057087">
    <property type="entry name" value="Gp12-like"/>
</dbReference>
<dbReference type="Pfam" id="PF23961">
    <property type="entry name" value="Phage_tail_terminator_9"/>
    <property type="match status" value="1"/>
</dbReference>
<organism evidence="2">
    <name type="scientific">Myoviridae sp. ctwVB15</name>
    <dbReference type="NCBI Taxonomy" id="2825208"/>
    <lineage>
        <taxon>Viruses</taxon>
        <taxon>Duplodnaviria</taxon>
        <taxon>Heunggongvirae</taxon>
        <taxon>Uroviricota</taxon>
        <taxon>Caudoviricetes</taxon>
    </lineage>
</organism>
<protein>
    <recommendedName>
        <fullName evidence="1">Phage neck terminator protein gp12-like domain-containing protein</fullName>
    </recommendedName>
</protein>
<evidence type="ECO:0000313" key="2">
    <source>
        <dbReference type="EMBL" id="DAF95997.1"/>
    </source>
</evidence>
<name>A0A8S5UND2_9CAUD</name>
<dbReference type="EMBL" id="BK016112">
    <property type="protein sequence ID" value="DAF95997.1"/>
    <property type="molecule type" value="Genomic_DNA"/>
</dbReference>
<feature type="domain" description="Phage neck terminator protein gp12-like" evidence="1">
    <location>
        <begin position="5"/>
        <end position="152"/>
    </location>
</feature>
<dbReference type="NCBIfam" id="NF047498">
    <property type="entry name" value="LIC_12616_fam"/>
    <property type="match status" value="1"/>
</dbReference>
<sequence length="163" mass="18661">MKRSDIFDYIQKHSPAGIQFVDPYLSDVPLPKGDFVSLNILPVEDVAASQHRTTAYDAEAGTVSVTYSQERIYTVQFDCFGADALDTALMLKQRLKDFFYDTPDTLFNLKTVTDIENLSDLLDNKRYLERYSFRMSFYIMDEWTDENQPALEQVATAAVDIAK</sequence>
<proteinExistence type="predicted"/>
<accession>A0A8S5UND2</accession>
<reference evidence="2" key="1">
    <citation type="journal article" date="2021" name="Proc. Natl. Acad. Sci. U.S.A.">
        <title>A Catalog of Tens of Thousands of Viruses from Human Metagenomes Reveals Hidden Associations with Chronic Diseases.</title>
        <authorList>
            <person name="Tisza M.J."/>
            <person name="Buck C.B."/>
        </authorList>
    </citation>
    <scope>NUCLEOTIDE SEQUENCE</scope>
    <source>
        <strain evidence="2">CtwVB15</strain>
    </source>
</reference>